<reference evidence="2" key="1">
    <citation type="journal article" date="2019" name="Int. J. Syst. Evol. Microbiol.">
        <title>The Global Catalogue of Microorganisms (GCM) 10K type strain sequencing project: providing services to taxonomists for standard genome sequencing and annotation.</title>
        <authorList>
            <consortium name="The Broad Institute Genomics Platform"/>
            <consortium name="The Broad Institute Genome Sequencing Center for Infectious Disease"/>
            <person name="Wu L."/>
            <person name="Ma J."/>
        </authorList>
    </citation>
    <scope>NUCLEOTIDE SEQUENCE [LARGE SCALE GENOMIC DNA]</scope>
    <source>
        <strain evidence="2">PCU 280</strain>
    </source>
</reference>
<protein>
    <submittedName>
        <fullName evidence="1">Uncharacterized protein</fullName>
    </submittedName>
</protein>
<keyword evidence="2" id="KW-1185">Reference proteome</keyword>
<name>A0ABW1V881_9BACL</name>
<evidence type="ECO:0000313" key="2">
    <source>
        <dbReference type="Proteomes" id="UP001596233"/>
    </source>
</evidence>
<organism evidence="1 2">
    <name type="scientific">Paenibacillus septentrionalis</name>
    <dbReference type="NCBI Taxonomy" id="429342"/>
    <lineage>
        <taxon>Bacteria</taxon>
        <taxon>Bacillati</taxon>
        <taxon>Bacillota</taxon>
        <taxon>Bacilli</taxon>
        <taxon>Bacillales</taxon>
        <taxon>Paenibacillaceae</taxon>
        <taxon>Paenibacillus</taxon>
    </lineage>
</organism>
<dbReference type="Proteomes" id="UP001596233">
    <property type="component" value="Unassembled WGS sequence"/>
</dbReference>
<evidence type="ECO:0000313" key="1">
    <source>
        <dbReference type="EMBL" id="MFC6334987.1"/>
    </source>
</evidence>
<proteinExistence type="predicted"/>
<dbReference type="EMBL" id="JBHSTE010000008">
    <property type="protein sequence ID" value="MFC6334987.1"/>
    <property type="molecule type" value="Genomic_DNA"/>
</dbReference>
<gene>
    <name evidence="1" type="ORF">ACFP56_20345</name>
</gene>
<comment type="caution">
    <text evidence="1">The sequence shown here is derived from an EMBL/GenBank/DDBJ whole genome shotgun (WGS) entry which is preliminary data.</text>
</comment>
<dbReference type="RefSeq" id="WP_379238081.1">
    <property type="nucleotide sequence ID" value="NZ_JBHSTE010000008.1"/>
</dbReference>
<accession>A0ABW1V881</accession>
<feature type="non-terminal residue" evidence="1">
    <location>
        <position position="1"/>
    </location>
</feature>
<sequence length="78" mass="8836">GVDVQQCMELTSTNRSRAYPKAFGSERKRRTRTHIGSIAVSYPNFQSNRFDESKLSYPVLKVQTLKLTICLSLLANDV</sequence>